<proteinExistence type="predicted"/>
<keyword evidence="2" id="KW-1185">Reference proteome</keyword>
<dbReference type="Proteomes" id="UP001566204">
    <property type="component" value="Unassembled WGS sequence"/>
</dbReference>
<gene>
    <name evidence="1" type="ORF">ABTW24_21295</name>
</gene>
<accession>A0ABV4HKV6</accession>
<name>A0ABV4HKV6_9SPHI</name>
<evidence type="ECO:0000313" key="1">
    <source>
        <dbReference type="EMBL" id="MEZ0454141.1"/>
    </source>
</evidence>
<dbReference type="RefSeq" id="WP_370482458.1">
    <property type="nucleotide sequence ID" value="NZ_JBEOQA010000002.1"/>
</dbReference>
<comment type="caution">
    <text evidence="1">The sequence shown here is derived from an EMBL/GenBank/DDBJ whole genome shotgun (WGS) entry which is preliminary data.</text>
</comment>
<reference evidence="1 2" key="1">
    <citation type="submission" date="2024-06" db="EMBL/GenBank/DDBJ databases">
        <title>Soil Sphingobacterium thalpophilum.</title>
        <authorList>
            <person name="Yang J."/>
            <person name="Li J."/>
        </authorList>
    </citation>
    <scope>NUCLEOTIDE SEQUENCE [LARGE SCALE GENOMIC DNA]</scope>
    <source>
        <strain evidence="1 2">22g91tb</strain>
    </source>
</reference>
<organism evidence="1 2">
    <name type="scientific">Sphingobacterium thalpophilum</name>
    <dbReference type="NCBI Taxonomy" id="259"/>
    <lineage>
        <taxon>Bacteria</taxon>
        <taxon>Pseudomonadati</taxon>
        <taxon>Bacteroidota</taxon>
        <taxon>Sphingobacteriia</taxon>
        <taxon>Sphingobacteriales</taxon>
        <taxon>Sphingobacteriaceae</taxon>
        <taxon>Sphingobacterium</taxon>
    </lineage>
</organism>
<dbReference type="EMBL" id="JBEOQB010000006">
    <property type="protein sequence ID" value="MEZ0454141.1"/>
    <property type="molecule type" value="Genomic_DNA"/>
</dbReference>
<sequence length="86" mass="10320">MNTIYERDPSIPPIQDNHPLKYLVERLDTKNYYQIIRWELVHRSVVKGYEVNGDKNFRLELDFPLDQQLVINKDKIDDFAKWLLGS</sequence>
<evidence type="ECO:0000313" key="2">
    <source>
        <dbReference type="Proteomes" id="UP001566204"/>
    </source>
</evidence>
<protein>
    <submittedName>
        <fullName evidence="1">Uncharacterized protein</fullName>
    </submittedName>
</protein>